<dbReference type="PANTHER" id="PTHR11188:SF176">
    <property type="entry name" value="ARRESTIN DOMAIN-CONTAINING PROTEIN 1"/>
    <property type="match status" value="1"/>
</dbReference>
<feature type="domain" description="Arrestin C-terminal-like" evidence="2">
    <location>
        <begin position="137"/>
        <end position="283"/>
    </location>
</feature>
<keyword evidence="4" id="KW-1185">Reference proteome</keyword>
<name>A0ABP9Y6K9_9FUNG</name>
<dbReference type="PANTHER" id="PTHR11188">
    <property type="entry name" value="ARRESTIN DOMAIN CONTAINING PROTEIN"/>
    <property type="match status" value="1"/>
</dbReference>
<evidence type="ECO:0000259" key="2">
    <source>
        <dbReference type="SMART" id="SM01017"/>
    </source>
</evidence>
<dbReference type="SMART" id="SM01017">
    <property type="entry name" value="Arrestin_C"/>
    <property type="match status" value="1"/>
</dbReference>
<dbReference type="SUPFAM" id="SSF81296">
    <property type="entry name" value="E set domains"/>
    <property type="match status" value="1"/>
</dbReference>
<dbReference type="InterPro" id="IPR011022">
    <property type="entry name" value="Arrestin_C-like"/>
</dbReference>
<dbReference type="EMBL" id="BAABUJ010000024">
    <property type="protein sequence ID" value="GAA5802607.1"/>
    <property type="molecule type" value="Genomic_DNA"/>
</dbReference>
<proteinExistence type="predicted"/>
<accession>A0ABP9Y6K9</accession>
<dbReference type="InterPro" id="IPR014752">
    <property type="entry name" value="Arrestin-like_C"/>
</dbReference>
<dbReference type="Gene3D" id="2.60.40.640">
    <property type="match status" value="2"/>
</dbReference>
<organism evidence="3 4">
    <name type="scientific">Helicostylum pulchrum</name>
    <dbReference type="NCBI Taxonomy" id="562976"/>
    <lineage>
        <taxon>Eukaryota</taxon>
        <taxon>Fungi</taxon>
        <taxon>Fungi incertae sedis</taxon>
        <taxon>Mucoromycota</taxon>
        <taxon>Mucoromycotina</taxon>
        <taxon>Mucoromycetes</taxon>
        <taxon>Mucorales</taxon>
        <taxon>Mucorineae</taxon>
        <taxon>Mucoraceae</taxon>
        <taxon>Helicostylum</taxon>
    </lineage>
</organism>
<evidence type="ECO:0000313" key="3">
    <source>
        <dbReference type="EMBL" id="GAA5802607.1"/>
    </source>
</evidence>
<protein>
    <recommendedName>
        <fullName evidence="2">Arrestin C-terminal-like domain-containing protein</fullName>
    </recommendedName>
</protein>
<dbReference type="InterPro" id="IPR014756">
    <property type="entry name" value="Ig_E-set"/>
</dbReference>
<dbReference type="Pfam" id="PF02752">
    <property type="entry name" value="Arrestin_C"/>
    <property type="match status" value="1"/>
</dbReference>
<comment type="caution">
    <text evidence="3">The sequence shown here is derived from an EMBL/GenBank/DDBJ whole genome shotgun (WGS) entry which is preliminary data.</text>
</comment>
<sequence length="387" mass="42373">MVSSLMITLDDKPLSAHAIRVIFKCEEQDNARNTTTIFSVESVVWGKSKDSGADAQELSNGSHMFLFAIRLPQVNYPPSMHDSPFGHRISYTLQGVFDTTGTTHVTTSVPIIYLPLVTCSPNTLNETSKKTQVFEKEDKKIEVTAELIKPAYCPGDLCTVKMTTNNKSDTKISSIQVLLAAVATTLPPTDSVSAPYQHKQHTLLTESFYVSIAKQARNHQDIFTFTIPSNIVPTFTNKLGKYIDIAYEVIIVMGSSASSAGGWFGGYVSNEISLPITVATVPPAYPIGFTVHENTENELPAFIPNIESPLPSPVHYPADRAYSVSPANSFQMKDDLDDDDDDFCLNRQDASGHLMVPDNVRRISNSSDMSDATLAGNTLSRVETVSH</sequence>
<gene>
    <name evidence="3" type="ORF">HPULCUR_008079</name>
</gene>
<dbReference type="InterPro" id="IPR050357">
    <property type="entry name" value="Arrestin_domain-protein"/>
</dbReference>
<reference evidence="3 4" key="1">
    <citation type="submission" date="2024-04" db="EMBL/GenBank/DDBJ databases">
        <title>genome sequences of Mucor flavus KT1a and Helicostylum pulchrum KT1b strains isolation_sourced from the surface of a dry-aged beef.</title>
        <authorList>
            <person name="Toyotome T."/>
            <person name="Hosono M."/>
            <person name="Torimaru M."/>
            <person name="Fukuda K."/>
            <person name="Mikami N."/>
        </authorList>
    </citation>
    <scope>NUCLEOTIDE SEQUENCE [LARGE SCALE GENOMIC DNA]</scope>
    <source>
        <strain evidence="3 4">KT1b</strain>
    </source>
</reference>
<dbReference type="Proteomes" id="UP001476247">
    <property type="component" value="Unassembled WGS sequence"/>
</dbReference>
<evidence type="ECO:0000256" key="1">
    <source>
        <dbReference type="SAM" id="MobiDB-lite"/>
    </source>
</evidence>
<evidence type="ECO:0000313" key="4">
    <source>
        <dbReference type="Proteomes" id="UP001476247"/>
    </source>
</evidence>
<feature type="region of interest" description="Disordered" evidence="1">
    <location>
        <begin position="365"/>
        <end position="387"/>
    </location>
</feature>